<evidence type="ECO:0000313" key="1">
    <source>
        <dbReference type="Proteomes" id="UP000046395"/>
    </source>
</evidence>
<evidence type="ECO:0000313" key="2">
    <source>
        <dbReference type="WBParaSite" id="TMUE_2000009858.1"/>
    </source>
</evidence>
<proteinExistence type="predicted"/>
<keyword evidence="1" id="KW-1185">Reference proteome</keyword>
<sequence>MFERDKRDIIWKVLSRLPRVGQIVGHLSRPLDSADLAASRWVPCERAKWAHRRLPAFFPRPLCDPIDPTDEPGRWPPALWSLSPVPFARALYAAAALAGKAIGVLVQYSMWTTFRCGGSQARLVQPVDPNLC</sequence>
<name>A0A5S6QRS7_TRIMR</name>
<protein>
    <submittedName>
        <fullName evidence="2">Uncharacterized protein</fullName>
    </submittedName>
</protein>
<organism evidence="1 2">
    <name type="scientific">Trichuris muris</name>
    <name type="common">Mouse whipworm</name>
    <dbReference type="NCBI Taxonomy" id="70415"/>
    <lineage>
        <taxon>Eukaryota</taxon>
        <taxon>Metazoa</taxon>
        <taxon>Ecdysozoa</taxon>
        <taxon>Nematoda</taxon>
        <taxon>Enoplea</taxon>
        <taxon>Dorylaimia</taxon>
        <taxon>Trichinellida</taxon>
        <taxon>Trichuridae</taxon>
        <taxon>Trichuris</taxon>
    </lineage>
</organism>
<reference evidence="2" key="1">
    <citation type="submission" date="2019-12" db="UniProtKB">
        <authorList>
            <consortium name="WormBaseParasite"/>
        </authorList>
    </citation>
    <scope>IDENTIFICATION</scope>
</reference>
<accession>A0A5S6QRS7</accession>
<dbReference type="Proteomes" id="UP000046395">
    <property type="component" value="Unassembled WGS sequence"/>
</dbReference>
<dbReference type="WBParaSite" id="TMUE_2000009858.1">
    <property type="protein sequence ID" value="TMUE_2000009858.1"/>
    <property type="gene ID" value="WBGene00300755"/>
</dbReference>
<dbReference type="AlphaFoldDB" id="A0A5S6QRS7"/>